<dbReference type="SUPFAM" id="SSF140478">
    <property type="entry name" value="LemA-like"/>
    <property type="match status" value="1"/>
</dbReference>
<dbReference type="EMBL" id="PFMR01000296">
    <property type="protein sequence ID" value="PIZ14888.1"/>
    <property type="molecule type" value="Genomic_DNA"/>
</dbReference>
<dbReference type="InterPro" id="IPR007156">
    <property type="entry name" value="MamQ_LemA"/>
</dbReference>
<feature type="coiled-coil region" evidence="6">
    <location>
        <begin position="109"/>
        <end position="136"/>
    </location>
</feature>
<evidence type="ECO:0000256" key="5">
    <source>
        <dbReference type="ARBA" id="ARBA00023136"/>
    </source>
</evidence>
<evidence type="ECO:0000256" key="2">
    <source>
        <dbReference type="ARBA" id="ARBA00008854"/>
    </source>
</evidence>
<keyword evidence="6" id="KW-0175">Coiled coil</keyword>
<protein>
    <recommendedName>
        <fullName evidence="10">LemA family protein</fullName>
    </recommendedName>
</protein>
<evidence type="ECO:0000256" key="3">
    <source>
        <dbReference type="ARBA" id="ARBA00022692"/>
    </source>
</evidence>
<comment type="similarity">
    <text evidence="2">Belongs to the LemA family.</text>
</comment>
<feature type="transmembrane region" description="Helical" evidence="7">
    <location>
        <begin position="6"/>
        <end position="25"/>
    </location>
</feature>
<comment type="subcellular location">
    <subcellularLocation>
        <location evidence="1">Membrane</location>
        <topology evidence="1">Single-pass membrane protein</topology>
    </subcellularLocation>
</comment>
<evidence type="ECO:0000256" key="7">
    <source>
        <dbReference type="SAM" id="Phobius"/>
    </source>
</evidence>
<evidence type="ECO:0000313" key="9">
    <source>
        <dbReference type="Proteomes" id="UP000229307"/>
    </source>
</evidence>
<keyword evidence="3 7" id="KW-0812">Transmembrane</keyword>
<evidence type="ECO:0008006" key="10">
    <source>
        <dbReference type="Google" id="ProtNLM"/>
    </source>
</evidence>
<evidence type="ECO:0000256" key="4">
    <source>
        <dbReference type="ARBA" id="ARBA00022989"/>
    </source>
</evidence>
<proteinExistence type="inferred from homology"/>
<dbReference type="AlphaFoldDB" id="A0A2M7S639"/>
<comment type="caution">
    <text evidence="8">The sequence shown here is derived from an EMBL/GenBank/DDBJ whole genome shotgun (WGS) entry which is preliminary data.</text>
</comment>
<keyword evidence="4 7" id="KW-1133">Transmembrane helix</keyword>
<dbReference type="PANTHER" id="PTHR34478:SF1">
    <property type="entry name" value="PROTEIN LEMA"/>
    <property type="match status" value="1"/>
</dbReference>
<dbReference type="Proteomes" id="UP000229307">
    <property type="component" value="Unassembled WGS sequence"/>
</dbReference>
<organism evidence="8 9">
    <name type="scientific">Candidatus Desantisbacteria bacterium CG_4_10_14_0_8_um_filter_48_22</name>
    <dbReference type="NCBI Taxonomy" id="1974543"/>
    <lineage>
        <taxon>Bacteria</taxon>
        <taxon>Candidatus Desantisiibacteriota</taxon>
    </lineage>
</organism>
<accession>A0A2M7S639</accession>
<gene>
    <name evidence="8" type="ORF">COY52_10825</name>
</gene>
<dbReference type="Pfam" id="PF04011">
    <property type="entry name" value="LemA"/>
    <property type="match status" value="1"/>
</dbReference>
<name>A0A2M7S639_9BACT</name>
<dbReference type="Gene3D" id="1.20.1440.20">
    <property type="entry name" value="LemA-like domain"/>
    <property type="match status" value="1"/>
</dbReference>
<dbReference type="PANTHER" id="PTHR34478">
    <property type="entry name" value="PROTEIN LEMA"/>
    <property type="match status" value="1"/>
</dbReference>
<evidence type="ECO:0000256" key="6">
    <source>
        <dbReference type="SAM" id="Coils"/>
    </source>
</evidence>
<sequence length="183" mass="20549">MGAFVLLIVVIVVGAWLMGIYNLLVRNRTLVNESWSGIDVQLKRRYDLVPNLVETVKGYAAHEKTLFEKVTQARASAISAGGVVEKGQAENALTQAIRSVFAVAENYPDLKASQNFQELQKNLNEIEAEIQGSRRYYNGCVRDYNIATQVFPNNIVANMFGFTHREFFEIGDEAERQAPKVSF</sequence>
<reference evidence="9" key="1">
    <citation type="submission" date="2017-09" db="EMBL/GenBank/DDBJ databases">
        <title>Depth-based differentiation of microbial function through sediment-hosted aquifers and enrichment of novel symbionts in the deep terrestrial subsurface.</title>
        <authorList>
            <person name="Probst A.J."/>
            <person name="Ladd B."/>
            <person name="Jarett J.K."/>
            <person name="Geller-Mcgrath D.E."/>
            <person name="Sieber C.M.K."/>
            <person name="Emerson J.B."/>
            <person name="Anantharaman K."/>
            <person name="Thomas B.C."/>
            <person name="Malmstrom R."/>
            <person name="Stieglmeier M."/>
            <person name="Klingl A."/>
            <person name="Woyke T."/>
            <person name="Ryan C.M."/>
            <person name="Banfield J.F."/>
        </authorList>
    </citation>
    <scope>NUCLEOTIDE SEQUENCE [LARGE SCALE GENOMIC DNA]</scope>
</reference>
<keyword evidence="5 7" id="KW-0472">Membrane</keyword>
<dbReference type="GO" id="GO:0016020">
    <property type="term" value="C:membrane"/>
    <property type="evidence" value="ECO:0007669"/>
    <property type="project" value="UniProtKB-SubCell"/>
</dbReference>
<dbReference type="InterPro" id="IPR023353">
    <property type="entry name" value="LemA-like_dom_sf"/>
</dbReference>
<evidence type="ECO:0000313" key="8">
    <source>
        <dbReference type="EMBL" id="PIZ14888.1"/>
    </source>
</evidence>
<evidence type="ECO:0000256" key="1">
    <source>
        <dbReference type="ARBA" id="ARBA00004167"/>
    </source>
</evidence>